<dbReference type="InterPro" id="IPR041692">
    <property type="entry name" value="HHH_9"/>
</dbReference>
<evidence type="ECO:0000313" key="3">
    <source>
        <dbReference type="EMBL" id="GLI42653.1"/>
    </source>
</evidence>
<proteinExistence type="predicted"/>
<dbReference type="InterPro" id="IPR044146">
    <property type="entry name" value="S1_Tex"/>
</dbReference>
<dbReference type="InterPro" id="IPR010994">
    <property type="entry name" value="RuvA_2-like"/>
</dbReference>
<dbReference type="SMART" id="SM00316">
    <property type="entry name" value="S1"/>
    <property type="match status" value="1"/>
</dbReference>
<dbReference type="Gene3D" id="1.10.3500.10">
    <property type="entry name" value="Tex N-terminal region-like"/>
    <property type="match status" value="1"/>
</dbReference>
<dbReference type="GO" id="GO:0005829">
    <property type="term" value="C:cytosol"/>
    <property type="evidence" value="ECO:0007669"/>
    <property type="project" value="TreeGrafter"/>
</dbReference>
<dbReference type="Pfam" id="PF12836">
    <property type="entry name" value="HHH_3"/>
    <property type="match status" value="1"/>
</dbReference>
<dbReference type="SUPFAM" id="SSF50249">
    <property type="entry name" value="Nucleic acid-binding proteins"/>
    <property type="match status" value="1"/>
</dbReference>
<dbReference type="GO" id="GO:0006139">
    <property type="term" value="P:nucleobase-containing compound metabolic process"/>
    <property type="evidence" value="ECO:0007669"/>
    <property type="project" value="InterPro"/>
</dbReference>
<sequence length="806" mass="85677">MPDRASTGGSGLPASGHVVAALWQNPPVAQAIDQRIAEELSVGTHQVRSAVALLDDGSTVPFIARYRKEATGGLSDEQLRALEERLGYLRELEARRKAVLESIGEQGKLTDALAAQIDAADTKARLEDLYAPFKVKRRTKAQIAREAGLEPLAELLLSDPSQDPESAAAAFVDAAKEVPDTAAALAGARAILTERFSEDADLIGDLRERMWRRGRLVSKVRDGAEEKGAKFSDYFDFSETFTTLPSHRVLALMRGEKEEALSLALEPGGSEVDGADCEGVIAAKFGIRDEGRPADAWLAKTVSWAWRTRILVKLGVDLRMRLWQLAEDEAVKVFAANLKDLLLAAPAGPKTVMGLDPGFRTGVKVAVVDPTGKVLDATAIMPHQPQNRWDASLATLGALVEKHGVQLIAIGNGTASRETDRLAADLIKAVNGKTELAKIVVSEAGASIYSASAYATKELPGMDVSLRGAVSIARRLQDPLAELVKIEPKHIGVGQYQHDLTESKLTRSLEAVVEDAVNAVGVDLNTASVPLLSQVSGLSESVAANIVAYRDEHGRFADRKALLSVPRLGPKAFEQAAGFLRVAGGANPLDASAVHPEAYPVVERILAATGAPIGGLVGDAKTLRKLKPGDFADDRFGVPTVSDILAELEKPGRDPRPEFKAATFKEGVEKVSDLKPGMLLEGAVTNVAAFGAFVDIGVHQDGLVHISALANRFVSDPREIVKPGDVVKVKVVSVDLQRQRIALTMRLDDEVEAGGAEPRGGGQRQGGGSKGGKGGGRQQQPRQRGGQQAAPQSAMAEALRRAGLTK</sequence>
<dbReference type="Proteomes" id="UP001144313">
    <property type="component" value="Unassembled WGS sequence"/>
</dbReference>
<feature type="compositionally biased region" description="Low complexity" evidence="1">
    <location>
        <begin position="778"/>
        <end position="794"/>
    </location>
</feature>
<dbReference type="SUPFAM" id="SSF158832">
    <property type="entry name" value="Tex N-terminal region-like"/>
    <property type="match status" value="1"/>
</dbReference>
<feature type="domain" description="S1 motif" evidence="2">
    <location>
        <begin position="677"/>
        <end position="746"/>
    </location>
</feature>
<dbReference type="CDD" id="cd05685">
    <property type="entry name" value="S1_Tex"/>
    <property type="match status" value="1"/>
</dbReference>
<organism evidence="3 4">
    <name type="scientific">Glycomyces algeriensis</name>
    <dbReference type="NCBI Taxonomy" id="256037"/>
    <lineage>
        <taxon>Bacteria</taxon>
        <taxon>Bacillati</taxon>
        <taxon>Actinomycetota</taxon>
        <taxon>Actinomycetes</taxon>
        <taxon>Glycomycetales</taxon>
        <taxon>Glycomycetaceae</taxon>
        <taxon>Glycomyces</taxon>
    </lineage>
</organism>
<keyword evidence="4" id="KW-1185">Reference proteome</keyword>
<dbReference type="GO" id="GO:0003729">
    <property type="term" value="F:mRNA binding"/>
    <property type="evidence" value="ECO:0007669"/>
    <property type="project" value="UniProtKB-ARBA"/>
</dbReference>
<gene>
    <name evidence="3" type="ORF">GALLR39Z86_25030</name>
</gene>
<dbReference type="InterPro" id="IPR012340">
    <property type="entry name" value="NA-bd_OB-fold"/>
</dbReference>
<dbReference type="PROSITE" id="PS50126">
    <property type="entry name" value="S1"/>
    <property type="match status" value="1"/>
</dbReference>
<name>A0A9W6G9G8_9ACTN</name>
<dbReference type="InterPro" id="IPR023319">
    <property type="entry name" value="Tex-like_HTH_dom_sf"/>
</dbReference>
<feature type="region of interest" description="Disordered" evidence="1">
    <location>
        <begin position="752"/>
        <end position="806"/>
    </location>
</feature>
<evidence type="ECO:0000259" key="2">
    <source>
        <dbReference type="PROSITE" id="PS50126"/>
    </source>
</evidence>
<dbReference type="Gene3D" id="2.40.50.140">
    <property type="entry name" value="Nucleic acid-binding proteins"/>
    <property type="match status" value="1"/>
</dbReference>
<dbReference type="Pfam" id="PF17674">
    <property type="entry name" value="HHH_9"/>
    <property type="match status" value="1"/>
</dbReference>
<dbReference type="FunFam" id="1.10.150.310:FF:000001">
    <property type="entry name" value="RNA-binding transcriptional accessory protein"/>
    <property type="match status" value="1"/>
</dbReference>
<dbReference type="SUPFAM" id="SSF47781">
    <property type="entry name" value="RuvA domain 2-like"/>
    <property type="match status" value="2"/>
</dbReference>
<dbReference type="Gene3D" id="1.10.150.310">
    <property type="entry name" value="Tex RuvX-like domain-like"/>
    <property type="match status" value="1"/>
</dbReference>
<dbReference type="InterPro" id="IPR003029">
    <property type="entry name" value="S1_domain"/>
</dbReference>
<feature type="compositionally biased region" description="Gly residues" evidence="1">
    <location>
        <begin position="757"/>
        <end position="777"/>
    </location>
</feature>
<dbReference type="AlphaFoldDB" id="A0A9W6G9G8"/>
<dbReference type="GO" id="GO:0003735">
    <property type="term" value="F:structural constituent of ribosome"/>
    <property type="evidence" value="ECO:0007669"/>
    <property type="project" value="TreeGrafter"/>
</dbReference>
<dbReference type="FunFam" id="3.30.420.140:FF:000001">
    <property type="entry name" value="RNA-binding transcriptional accessory protein"/>
    <property type="match status" value="1"/>
</dbReference>
<dbReference type="InterPro" id="IPR006641">
    <property type="entry name" value="YqgF/RNaseH-like_dom"/>
</dbReference>
<dbReference type="GO" id="GO:0006412">
    <property type="term" value="P:translation"/>
    <property type="evidence" value="ECO:0007669"/>
    <property type="project" value="TreeGrafter"/>
</dbReference>
<dbReference type="InterPro" id="IPR012337">
    <property type="entry name" value="RNaseH-like_sf"/>
</dbReference>
<dbReference type="FunFam" id="2.40.50.140:FF:000051">
    <property type="entry name" value="RNA-binding transcriptional accessory protein"/>
    <property type="match status" value="1"/>
</dbReference>
<protein>
    <submittedName>
        <fullName evidence="3">RNA-binding transcriptional accessory protein</fullName>
    </submittedName>
</protein>
<dbReference type="EMBL" id="BSDT01000001">
    <property type="protein sequence ID" value="GLI42653.1"/>
    <property type="molecule type" value="Genomic_DNA"/>
</dbReference>
<dbReference type="SMART" id="SM00732">
    <property type="entry name" value="YqgFc"/>
    <property type="match status" value="1"/>
</dbReference>
<dbReference type="FunFam" id="1.10.10.650:FF:000001">
    <property type="entry name" value="S1 RNA-binding domain 1"/>
    <property type="match status" value="1"/>
</dbReference>
<dbReference type="Pfam" id="PF16921">
    <property type="entry name" value="Tex_YqgF"/>
    <property type="match status" value="1"/>
</dbReference>
<dbReference type="Gene3D" id="3.30.420.140">
    <property type="entry name" value="YqgF/RNase H-like domain"/>
    <property type="match status" value="1"/>
</dbReference>
<dbReference type="SUPFAM" id="SSF53098">
    <property type="entry name" value="Ribonuclease H-like"/>
    <property type="match status" value="1"/>
</dbReference>
<dbReference type="Pfam" id="PF00575">
    <property type="entry name" value="S1"/>
    <property type="match status" value="1"/>
</dbReference>
<evidence type="ECO:0000313" key="4">
    <source>
        <dbReference type="Proteomes" id="UP001144313"/>
    </source>
</evidence>
<dbReference type="InterPro" id="IPR037027">
    <property type="entry name" value="YqgF/RNaseH-like_dom_sf"/>
</dbReference>
<dbReference type="InterPro" id="IPR018974">
    <property type="entry name" value="Tex-like_N"/>
</dbReference>
<dbReference type="Pfam" id="PF09371">
    <property type="entry name" value="Tex_N"/>
    <property type="match status" value="1"/>
</dbReference>
<dbReference type="PANTHER" id="PTHR10724">
    <property type="entry name" value="30S RIBOSOMAL PROTEIN S1"/>
    <property type="match status" value="1"/>
</dbReference>
<dbReference type="InterPro" id="IPR023323">
    <property type="entry name" value="Tex-like_dom_sf"/>
</dbReference>
<dbReference type="Pfam" id="PF22706">
    <property type="entry name" value="Tex_central_region"/>
    <property type="match status" value="1"/>
</dbReference>
<comment type="caution">
    <text evidence="3">The sequence shown here is derived from an EMBL/GenBank/DDBJ whole genome shotgun (WGS) entry which is preliminary data.</text>
</comment>
<evidence type="ECO:0000256" key="1">
    <source>
        <dbReference type="SAM" id="MobiDB-lite"/>
    </source>
</evidence>
<accession>A0A9W6G9G8</accession>
<dbReference type="InterPro" id="IPR050437">
    <property type="entry name" value="Ribos_protein_bS1-like"/>
</dbReference>
<dbReference type="InterPro" id="IPR055179">
    <property type="entry name" value="Tex-like_central_region"/>
</dbReference>
<dbReference type="InterPro" id="IPR032639">
    <property type="entry name" value="Tex_YqgF"/>
</dbReference>
<reference evidence="3" key="1">
    <citation type="submission" date="2022-12" db="EMBL/GenBank/DDBJ databases">
        <title>Reference genome sequencing for broad-spectrum identification of bacterial and archaeal isolates by mass spectrometry.</title>
        <authorList>
            <person name="Sekiguchi Y."/>
            <person name="Tourlousse D.M."/>
        </authorList>
    </citation>
    <scope>NUCLEOTIDE SEQUENCE</scope>
    <source>
        <strain evidence="3">LLR39Z86</strain>
    </source>
</reference>
<dbReference type="PANTHER" id="PTHR10724:SF10">
    <property type="entry name" value="S1 RNA-BINDING DOMAIN-CONTAINING PROTEIN 1"/>
    <property type="match status" value="1"/>
</dbReference>
<dbReference type="Gene3D" id="1.10.10.650">
    <property type="entry name" value="RuvA domain 2-like"/>
    <property type="match status" value="1"/>
</dbReference>